<evidence type="ECO:0000313" key="3">
    <source>
        <dbReference type="Proteomes" id="UP001178507"/>
    </source>
</evidence>
<dbReference type="Gene3D" id="3.40.50.300">
    <property type="entry name" value="P-loop containing nucleotide triphosphate hydrolases"/>
    <property type="match status" value="1"/>
</dbReference>
<dbReference type="InterPro" id="IPR003593">
    <property type="entry name" value="AAA+_ATPase"/>
</dbReference>
<proteinExistence type="predicted"/>
<dbReference type="PANTHER" id="PTHR32204">
    <property type="entry name" value="ATPASE RAVA"/>
    <property type="match status" value="1"/>
</dbReference>
<dbReference type="EMBL" id="CAUJNA010003836">
    <property type="protein sequence ID" value="CAJ1410708.1"/>
    <property type="molecule type" value="Genomic_DNA"/>
</dbReference>
<reference evidence="2" key="1">
    <citation type="submission" date="2023-08" db="EMBL/GenBank/DDBJ databases">
        <authorList>
            <person name="Chen Y."/>
            <person name="Shah S."/>
            <person name="Dougan E. K."/>
            <person name="Thang M."/>
            <person name="Chan C."/>
        </authorList>
    </citation>
    <scope>NUCLEOTIDE SEQUENCE</scope>
</reference>
<dbReference type="AlphaFoldDB" id="A0AA36NN27"/>
<comment type="caution">
    <text evidence="2">The sequence shown here is derived from an EMBL/GenBank/DDBJ whole genome shotgun (WGS) entry which is preliminary data.</text>
</comment>
<keyword evidence="3" id="KW-1185">Reference proteome</keyword>
<accession>A0AA36NN27</accession>
<dbReference type="Proteomes" id="UP001178507">
    <property type="component" value="Unassembled WGS sequence"/>
</dbReference>
<protein>
    <recommendedName>
        <fullName evidence="1">AAA+ ATPase domain-containing protein</fullName>
    </recommendedName>
</protein>
<sequence length="452" mass="50156">MLSMFLSHAWALPPRAPQVQRRSLPLQREIGRDLPRALATLSAGLVERSVEAKLLLLAVLAGEHLLLLGPPGSGKSQLAARLQLLGLRHFQRLLTRFTTIEDVFGPMSLAALERDELERKVQGFLPDAESAFLDEVFNAGSGLLNALLTLLNERRFWSSKGLTRAPLWCLVAASNGAPDLGLESLYDRFLLRRWVSPISDAGLKGFLQRCLSRSGRPAASRGFLRCREVKAAAGRVEFPPRLLHLLPRLRQVLQEWYPRAHISDRRLVKAARLGPTGHRAGRTCFACSTCFGTESPRAPCESGSGSCSTCSPRFQAEKLAIFTWCVPKGPNCKGSTIAQWPNLEAAPTIKAQATAGFSSRAVGASSLRAISSTATIRVQSLLWVAGAERSPKMRTRSLHQSGRFWTAAQVTTQRCWQRCCCNDGRGRARSFWRLWRCSRSSVKRCCLHWRKY</sequence>
<name>A0AA36NN27_9DINO</name>
<dbReference type="InterPro" id="IPR027417">
    <property type="entry name" value="P-loop_NTPase"/>
</dbReference>
<organism evidence="2 3">
    <name type="scientific">Effrenium voratum</name>
    <dbReference type="NCBI Taxonomy" id="2562239"/>
    <lineage>
        <taxon>Eukaryota</taxon>
        <taxon>Sar</taxon>
        <taxon>Alveolata</taxon>
        <taxon>Dinophyceae</taxon>
        <taxon>Suessiales</taxon>
        <taxon>Symbiodiniaceae</taxon>
        <taxon>Effrenium</taxon>
    </lineage>
</organism>
<dbReference type="SMART" id="SM00382">
    <property type="entry name" value="AAA"/>
    <property type="match status" value="1"/>
</dbReference>
<dbReference type="PANTHER" id="PTHR32204:SF0">
    <property type="entry name" value="ATPASE RAVA"/>
    <property type="match status" value="1"/>
</dbReference>
<dbReference type="Pfam" id="PF20030">
    <property type="entry name" value="bpMoxR"/>
    <property type="match status" value="1"/>
</dbReference>
<evidence type="ECO:0000259" key="1">
    <source>
        <dbReference type="SMART" id="SM00382"/>
    </source>
</evidence>
<gene>
    <name evidence="2" type="ORF">EVOR1521_LOCUS31482</name>
</gene>
<dbReference type="InterPro" id="IPR045427">
    <property type="entry name" value="MoxR"/>
</dbReference>
<feature type="domain" description="AAA+ ATPase" evidence="1">
    <location>
        <begin position="61"/>
        <end position="199"/>
    </location>
</feature>
<evidence type="ECO:0000313" key="2">
    <source>
        <dbReference type="EMBL" id="CAJ1410708.1"/>
    </source>
</evidence>
<dbReference type="SUPFAM" id="SSF52540">
    <property type="entry name" value="P-loop containing nucleoside triphosphate hydrolases"/>
    <property type="match status" value="1"/>
</dbReference>
<dbReference type="InterPro" id="IPR050513">
    <property type="entry name" value="RavA_ATPases"/>
</dbReference>